<evidence type="ECO:0000313" key="2">
    <source>
        <dbReference type="EMBL" id="VDN04835.1"/>
    </source>
</evidence>
<protein>
    <submittedName>
        <fullName evidence="2">Uncharacterized protein</fullName>
    </submittedName>
</protein>
<reference evidence="2 3" key="1">
    <citation type="submission" date="2018-08" db="EMBL/GenBank/DDBJ databases">
        <authorList>
            <person name="Laetsch R D."/>
            <person name="Stevens L."/>
            <person name="Kumar S."/>
            <person name="Blaxter L. M."/>
        </authorList>
    </citation>
    <scope>NUCLEOTIDE SEQUENCE [LARGE SCALE GENOMIC DNA]</scope>
</reference>
<evidence type="ECO:0000256" key="1">
    <source>
        <dbReference type="SAM" id="MobiDB-lite"/>
    </source>
</evidence>
<feature type="compositionally biased region" description="Basic residues" evidence="1">
    <location>
        <begin position="36"/>
        <end position="46"/>
    </location>
</feature>
<dbReference type="Proteomes" id="UP000271087">
    <property type="component" value="Unassembled WGS sequence"/>
</dbReference>
<keyword evidence="3" id="KW-1185">Reference proteome</keyword>
<name>A0A3P7KK55_ONCOC</name>
<evidence type="ECO:0000313" key="3">
    <source>
        <dbReference type="Proteomes" id="UP000271087"/>
    </source>
</evidence>
<organism evidence="2 3">
    <name type="scientific">Onchocerca ochengi</name>
    <name type="common">Filarial nematode worm</name>
    <dbReference type="NCBI Taxonomy" id="42157"/>
    <lineage>
        <taxon>Eukaryota</taxon>
        <taxon>Metazoa</taxon>
        <taxon>Ecdysozoa</taxon>
        <taxon>Nematoda</taxon>
        <taxon>Chromadorea</taxon>
        <taxon>Rhabditida</taxon>
        <taxon>Spirurina</taxon>
        <taxon>Spiruromorpha</taxon>
        <taxon>Filarioidea</taxon>
        <taxon>Onchocercidae</taxon>
        <taxon>Onchocerca</taxon>
    </lineage>
</organism>
<proteinExistence type="predicted"/>
<feature type="region of interest" description="Disordered" evidence="1">
    <location>
        <begin position="1"/>
        <end position="46"/>
    </location>
</feature>
<dbReference type="EMBL" id="UYRW01018092">
    <property type="protein sequence ID" value="VDN04835.1"/>
    <property type="molecule type" value="Genomic_DNA"/>
</dbReference>
<accession>A0A3P7KK55</accession>
<sequence length="46" mass="5012">DETAELEHGQSIPTKGGTASMVGYETPIIRGEIGRKKPRSRQKSTL</sequence>
<gene>
    <name evidence="2" type="ORF">NOO_LOCUS13722</name>
</gene>
<feature type="non-terminal residue" evidence="2">
    <location>
        <position position="1"/>
    </location>
</feature>
<dbReference type="AlphaFoldDB" id="A0A3P7KK55"/>